<dbReference type="RefSeq" id="WP_023176402.1">
    <property type="nucleotide sequence ID" value="NZ_WNJQ01000014.1"/>
</dbReference>
<keyword evidence="3" id="KW-1185">Reference proteome</keyword>
<reference evidence="2 3" key="1">
    <citation type="journal article" date="2020" name="Microorganisms">
        <title>New Insight into Antimicrobial Compounds from Food and Marine-Sourced Carnobacterium Species through Phenotype and Genome Analyses.</title>
        <authorList>
            <person name="Begrem S."/>
            <person name="Ivaniuk F."/>
            <person name="Gigout-Chevalier F."/>
            <person name="Kolypczuk L."/>
            <person name="Bonnetot S."/>
            <person name="Leroi F."/>
            <person name="Grovel O."/>
            <person name="Delbarre-Ladrat C."/>
            <person name="Passerini D."/>
        </authorList>
    </citation>
    <scope>NUCLEOTIDE SEQUENCE [LARGE SCALE GENOMIC DNA]</scope>
    <source>
        <strain evidence="2 3">MIP2551</strain>
    </source>
</reference>
<dbReference type="EMBL" id="WNJQ01000014">
    <property type="protein sequence ID" value="MBC9826224.1"/>
    <property type="molecule type" value="Genomic_DNA"/>
</dbReference>
<comment type="caution">
    <text evidence="2">The sequence shown here is derived from an EMBL/GenBank/DDBJ whole genome shotgun (WGS) entry which is preliminary data.</text>
</comment>
<proteinExistence type="predicted"/>
<keyword evidence="1" id="KW-0812">Transmembrane</keyword>
<organism evidence="2 3">
    <name type="scientific">Carnobacterium inhibens</name>
    <dbReference type="NCBI Taxonomy" id="147709"/>
    <lineage>
        <taxon>Bacteria</taxon>
        <taxon>Bacillati</taxon>
        <taxon>Bacillota</taxon>
        <taxon>Bacilli</taxon>
        <taxon>Lactobacillales</taxon>
        <taxon>Carnobacteriaceae</taxon>
        <taxon>Carnobacterium</taxon>
    </lineage>
</organism>
<dbReference type="Proteomes" id="UP000638836">
    <property type="component" value="Unassembled WGS sequence"/>
</dbReference>
<evidence type="ECO:0000313" key="3">
    <source>
        <dbReference type="Proteomes" id="UP000638836"/>
    </source>
</evidence>
<sequence length="153" mass="17699">MSIFFNKVKKKLVWFLVSFILSEWCLVVVTQLILTFSEFKLSLTTTILLETVKETLLHPFQTIQTLIETKNPLFLMGTIGLFLYCASVQIKLASKEKKEGWEADERNQYHGSARWAREKEIFDGKNYLAQSKQEILKNFTASLDQPTEGEGNR</sequence>
<keyword evidence="1" id="KW-1133">Transmembrane helix</keyword>
<keyword evidence="1" id="KW-0472">Membrane</keyword>
<evidence type="ECO:0000256" key="1">
    <source>
        <dbReference type="SAM" id="Phobius"/>
    </source>
</evidence>
<evidence type="ECO:0000313" key="2">
    <source>
        <dbReference type="EMBL" id="MBC9826224.1"/>
    </source>
</evidence>
<name>A0ABR7TFU5_9LACT</name>
<evidence type="ECO:0008006" key="4">
    <source>
        <dbReference type="Google" id="ProtNLM"/>
    </source>
</evidence>
<accession>A0ABR7TFU5</accession>
<protein>
    <recommendedName>
        <fullName evidence="4">Conjugal transfer protein</fullName>
    </recommendedName>
</protein>
<feature type="transmembrane region" description="Helical" evidence="1">
    <location>
        <begin position="12"/>
        <end position="34"/>
    </location>
</feature>
<gene>
    <name evidence="2" type="ORF">GLO26_10555</name>
</gene>